<evidence type="ECO:0000256" key="1">
    <source>
        <dbReference type="SAM" id="SignalP"/>
    </source>
</evidence>
<feature type="chain" id="PRO_5018751207" description="Lipoprotein" evidence="1">
    <location>
        <begin position="30"/>
        <end position="149"/>
    </location>
</feature>
<dbReference type="InterPro" id="IPR006311">
    <property type="entry name" value="TAT_signal"/>
</dbReference>
<reference evidence="2 3" key="1">
    <citation type="submission" date="2018-09" db="EMBL/GenBank/DDBJ databases">
        <title>Genome comparison of Alicycliphilus sp. BQ1, a polyurethanolytic bacterium, with its closest phylogenetic relatives Alicycliphilus denitrificans BC and K601, unable to attack polyurethane.</title>
        <authorList>
            <person name="Loza-Tavera H."/>
            <person name="Lozano L."/>
            <person name="Cevallos M."/>
            <person name="Maya-Lucas O."/>
            <person name="Garcia-Mena J."/>
            <person name="Hernandez J."/>
        </authorList>
    </citation>
    <scope>NUCLEOTIDE SEQUENCE [LARGE SCALE GENOMIC DNA]</scope>
    <source>
        <strain evidence="2 3">BQ1</strain>
    </source>
</reference>
<name>A0A3R7HWL8_9BURK</name>
<protein>
    <recommendedName>
        <fullName evidence="4">Lipoprotein</fullName>
    </recommendedName>
</protein>
<dbReference type="PROSITE" id="PS51257">
    <property type="entry name" value="PROKAR_LIPOPROTEIN"/>
    <property type="match status" value="1"/>
</dbReference>
<accession>A0A3R7HWL8</accession>
<dbReference type="PROSITE" id="PS51318">
    <property type="entry name" value="TAT"/>
    <property type="match status" value="1"/>
</dbReference>
<dbReference type="EMBL" id="NKDB02000001">
    <property type="protein sequence ID" value="RKJ98339.1"/>
    <property type="molecule type" value="Genomic_DNA"/>
</dbReference>
<evidence type="ECO:0000313" key="2">
    <source>
        <dbReference type="EMBL" id="RKJ98339.1"/>
    </source>
</evidence>
<dbReference type="Proteomes" id="UP000216225">
    <property type="component" value="Unassembled WGS sequence"/>
</dbReference>
<sequence length="149" mass="17093">MKPLHTHRRRLLQALVLPAAVMLTLAGCASTPSPQADREALLQRAREYWELSRKNDTLNAWKYEAASKDQSMTLEGYVKRGGIVYDSVEVLGVRSLQGDEARVDVRMRYGVPLLRLKNMEADAQDQWRRIDGIWYHVLPRSSVFPGEKR</sequence>
<keyword evidence="1" id="KW-0732">Signal</keyword>
<dbReference type="RefSeq" id="WP_094434317.1">
    <property type="nucleotide sequence ID" value="NZ_NKDB02000001.1"/>
</dbReference>
<evidence type="ECO:0000313" key="3">
    <source>
        <dbReference type="Proteomes" id="UP000216225"/>
    </source>
</evidence>
<dbReference type="AlphaFoldDB" id="A0A3R7HWL8"/>
<proteinExistence type="predicted"/>
<comment type="caution">
    <text evidence="2">The sequence shown here is derived from an EMBL/GenBank/DDBJ whole genome shotgun (WGS) entry which is preliminary data.</text>
</comment>
<evidence type="ECO:0008006" key="4">
    <source>
        <dbReference type="Google" id="ProtNLM"/>
    </source>
</evidence>
<feature type="signal peptide" evidence="1">
    <location>
        <begin position="1"/>
        <end position="29"/>
    </location>
</feature>
<organism evidence="2 3">
    <name type="scientific">Alicycliphilus denitrificans</name>
    <dbReference type="NCBI Taxonomy" id="179636"/>
    <lineage>
        <taxon>Bacteria</taxon>
        <taxon>Pseudomonadati</taxon>
        <taxon>Pseudomonadota</taxon>
        <taxon>Betaproteobacteria</taxon>
        <taxon>Burkholderiales</taxon>
        <taxon>Comamonadaceae</taxon>
        <taxon>Alicycliphilus</taxon>
    </lineage>
</organism>
<gene>
    <name evidence="2" type="ORF">CE154_000765</name>
</gene>